<name>A0ABU2J6X6_9ACTN</name>
<proteinExistence type="predicted"/>
<gene>
    <name evidence="2" type="ORF">RM423_03525</name>
</gene>
<dbReference type="RefSeq" id="WP_311421609.1">
    <property type="nucleotide sequence ID" value="NZ_JAVREH010000003.1"/>
</dbReference>
<evidence type="ECO:0000313" key="2">
    <source>
        <dbReference type="EMBL" id="MDT0260458.1"/>
    </source>
</evidence>
<accession>A0ABU2J6X6</accession>
<protein>
    <submittedName>
        <fullName evidence="2">DUF5130 family protein</fullName>
    </submittedName>
</protein>
<organism evidence="2 3">
    <name type="scientific">Jatrophihabitans lederbergiae</name>
    <dbReference type="NCBI Taxonomy" id="3075547"/>
    <lineage>
        <taxon>Bacteria</taxon>
        <taxon>Bacillati</taxon>
        <taxon>Actinomycetota</taxon>
        <taxon>Actinomycetes</taxon>
        <taxon>Jatrophihabitantales</taxon>
        <taxon>Jatrophihabitantaceae</taxon>
        <taxon>Jatrophihabitans</taxon>
    </lineage>
</organism>
<feature type="compositionally biased region" description="Basic and acidic residues" evidence="1">
    <location>
        <begin position="35"/>
        <end position="44"/>
    </location>
</feature>
<feature type="region of interest" description="Disordered" evidence="1">
    <location>
        <begin position="1"/>
        <end position="55"/>
    </location>
</feature>
<reference evidence="3" key="1">
    <citation type="submission" date="2023-07" db="EMBL/GenBank/DDBJ databases">
        <title>30 novel species of actinomycetes from the DSMZ collection.</title>
        <authorList>
            <person name="Nouioui I."/>
        </authorList>
    </citation>
    <scope>NUCLEOTIDE SEQUENCE [LARGE SCALE GENOMIC DNA]</scope>
    <source>
        <strain evidence="3">DSM 44399</strain>
    </source>
</reference>
<evidence type="ECO:0000256" key="1">
    <source>
        <dbReference type="SAM" id="MobiDB-lite"/>
    </source>
</evidence>
<dbReference type="EMBL" id="JAVREH010000003">
    <property type="protein sequence ID" value="MDT0260458.1"/>
    <property type="molecule type" value="Genomic_DNA"/>
</dbReference>
<dbReference type="Gene3D" id="3.10.310.50">
    <property type="match status" value="1"/>
</dbReference>
<comment type="caution">
    <text evidence="2">The sequence shown here is derived from an EMBL/GenBank/DDBJ whole genome shotgun (WGS) entry which is preliminary data.</text>
</comment>
<dbReference type="InterPro" id="IPR033437">
    <property type="entry name" value="DUF5130"/>
</dbReference>
<dbReference type="Proteomes" id="UP001183176">
    <property type="component" value="Unassembled WGS sequence"/>
</dbReference>
<dbReference type="Pfam" id="PF17174">
    <property type="entry name" value="DUF5130"/>
    <property type="match status" value="1"/>
</dbReference>
<evidence type="ECO:0000313" key="3">
    <source>
        <dbReference type="Proteomes" id="UP001183176"/>
    </source>
</evidence>
<keyword evidence="3" id="KW-1185">Reference proteome</keyword>
<sequence length="172" mass="17927">MSRHSATAIGHDDTGTDPEPDAGSVAPGAPARGTRPQDKSHDFTVPRAPLVSRDRPFQQTQLNRIDEALTLASRETGLLFSVYVGELGADPRTTAEALFGKLGSRHPAPVLVALSPAERKLEIVTGGESARRIPNRAAGLAALAMRGSFSNGDLAGGIVSGLRQLADAAGRK</sequence>